<dbReference type="SUPFAM" id="SSF57716">
    <property type="entry name" value="Glucocorticoid receptor-like (DNA-binding domain)"/>
    <property type="match status" value="1"/>
</dbReference>
<evidence type="ECO:0000259" key="12">
    <source>
        <dbReference type="PROSITE" id="PS51843"/>
    </source>
</evidence>
<comment type="similarity">
    <text evidence="1 10">Belongs to the nuclear hormone receptor family.</text>
</comment>
<dbReference type="PROSITE" id="PS51843">
    <property type="entry name" value="NR_LBD"/>
    <property type="match status" value="1"/>
</dbReference>
<dbReference type="GO" id="GO:0003700">
    <property type="term" value="F:DNA-binding transcription factor activity"/>
    <property type="evidence" value="ECO:0007669"/>
    <property type="project" value="InterPro"/>
</dbReference>
<organism evidence="13 14">
    <name type="scientific">Steinernema glaseri</name>
    <dbReference type="NCBI Taxonomy" id="37863"/>
    <lineage>
        <taxon>Eukaryota</taxon>
        <taxon>Metazoa</taxon>
        <taxon>Ecdysozoa</taxon>
        <taxon>Nematoda</taxon>
        <taxon>Chromadorea</taxon>
        <taxon>Rhabditida</taxon>
        <taxon>Tylenchina</taxon>
        <taxon>Panagrolaimomorpha</taxon>
        <taxon>Strongyloidoidea</taxon>
        <taxon>Steinernematidae</taxon>
        <taxon>Steinernema</taxon>
    </lineage>
</organism>
<dbReference type="Gene3D" id="3.30.50.10">
    <property type="entry name" value="Erythroid Transcription Factor GATA-1, subunit A"/>
    <property type="match status" value="1"/>
</dbReference>
<feature type="domain" description="Nuclear receptor" evidence="11">
    <location>
        <begin position="148"/>
        <end position="222"/>
    </location>
</feature>
<dbReference type="SUPFAM" id="SSF48508">
    <property type="entry name" value="Nuclear receptor ligand-binding domain"/>
    <property type="match status" value="1"/>
</dbReference>
<evidence type="ECO:0000256" key="4">
    <source>
        <dbReference type="ARBA" id="ARBA00022833"/>
    </source>
</evidence>
<dbReference type="WBParaSite" id="L893_g11198.t1">
    <property type="protein sequence ID" value="L893_g11198.t1"/>
    <property type="gene ID" value="L893_g11198"/>
</dbReference>
<reference evidence="14" key="1">
    <citation type="submission" date="2016-11" db="UniProtKB">
        <authorList>
            <consortium name="WormBaseParasite"/>
        </authorList>
    </citation>
    <scope>IDENTIFICATION</scope>
</reference>
<dbReference type="GO" id="GO:0043565">
    <property type="term" value="F:sequence-specific DNA binding"/>
    <property type="evidence" value="ECO:0007669"/>
    <property type="project" value="InterPro"/>
</dbReference>
<proteinExistence type="inferred from homology"/>
<dbReference type="Pfam" id="PF00105">
    <property type="entry name" value="zf-C4"/>
    <property type="match status" value="1"/>
</dbReference>
<evidence type="ECO:0000256" key="6">
    <source>
        <dbReference type="ARBA" id="ARBA00023125"/>
    </source>
</evidence>
<dbReference type="PROSITE" id="PS51030">
    <property type="entry name" value="NUCLEAR_REC_DBD_2"/>
    <property type="match status" value="1"/>
</dbReference>
<dbReference type="InterPro" id="IPR000536">
    <property type="entry name" value="Nucl_hrmn_rcpt_lig-bd"/>
</dbReference>
<dbReference type="SMART" id="SM00399">
    <property type="entry name" value="ZnF_C4"/>
    <property type="match status" value="1"/>
</dbReference>
<keyword evidence="3 10" id="KW-0863">Zinc-finger</keyword>
<evidence type="ECO:0000313" key="13">
    <source>
        <dbReference type="Proteomes" id="UP000095287"/>
    </source>
</evidence>
<evidence type="ECO:0000256" key="7">
    <source>
        <dbReference type="ARBA" id="ARBA00023163"/>
    </source>
</evidence>
<dbReference type="InterPro" id="IPR001628">
    <property type="entry name" value="Znf_hrmn_rcpt"/>
</dbReference>
<evidence type="ECO:0000259" key="11">
    <source>
        <dbReference type="PROSITE" id="PS51030"/>
    </source>
</evidence>
<dbReference type="SMART" id="SM00430">
    <property type="entry name" value="HOLI"/>
    <property type="match status" value="1"/>
</dbReference>
<keyword evidence="8 10" id="KW-0675">Receptor</keyword>
<dbReference type="Gene3D" id="1.10.565.10">
    <property type="entry name" value="Retinoid X Receptor"/>
    <property type="match status" value="1"/>
</dbReference>
<dbReference type="Proteomes" id="UP000095287">
    <property type="component" value="Unplaced"/>
</dbReference>
<comment type="subcellular location">
    <subcellularLocation>
        <location evidence="10">Nucleus</location>
    </subcellularLocation>
</comment>
<keyword evidence="4 10" id="KW-0862">Zinc</keyword>
<dbReference type="GO" id="GO:0008270">
    <property type="term" value="F:zinc ion binding"/>
    <property type="evidence" value="ECO:0007669"/>
    <property type="project" value="UniProtKB-KW"/>
</dbReference>
<feature type="domain" description="NR LBD" evidence="12">
    <location>
        <begin position="239"/>
        <end position="509"/>
    </location>
</feature>
<dbReference type="PANTHER" id="PTHR45886">
    <property type="entry name" value="NUCLEAR HORMONE RECEPTOR FAMILY-RELATED-RELATED"/>
    <property type="match status" value="1"/>
</dbReference>
<keyword evidence="2 10" id="KW-0479">Metal-binding</keyword>
<dbReference type="PANTHER" id="PTHR45886:SF14">
    <property type="entry name" value="NUCLEAR HORMONE RECEPTOR FAMILY-RELATED"/>
    <property type="match status" value="1"/>
</dbReference>
<dbReference type="InterPro" id="IPR013088">
    <property type="entry name" value="Znf_NHR/GATA"/>
</dbReference>
<dbReference type="InterPro" id="IPR035500">
    <property type="entry name" value="NHR-like_dom_sf"/>
</dbReference>
<evidence type="ECO:0000256" key="5">
    <source>
        <dbReference type="ARBA" id="ARBA00023015"/>
    </source>
</evidence>
<dbReference type="PROSITE" id="PS00031">
    <property type="entry name" value="NUCLEAR_REC_DBD_1"/>
    <property type="match status" value="1"/>
</dbReference>
<evidence type="ECO:0000313" key="14">
    <source>
        <dbReference type="WBParaSite" id="L893_g11198.t1"/>
    </source>
</evidence>
<evidence type="ECO:0000256" key="8">
    <source>
        <dbReference type="ARBA" id="ARBA00023170"/>
    </source>
</evidence>
<dbReference type="AlphaFoldDB" id="A0A1I7XZH1"/>
<evidence type="ECO:0000256" key="9">
    <source>
        <dbReference type="ARBA" id="ARBA00023242"/>
    </source>
</evidence>
<keyword evidence="6 10" id="KW-0238">DNA-binding</keyword>
<dbReference type="PRINTS" id="PR00047">
    <property type="entry name" value="STROIDFINGER"/>
</dbReference>
<keyword evidence="9 10" id="KW-0539">Nucleus</keyword>
<keyword evidence="7 10" id="KW-0804">Transcription</keyword>
<evidence type="ECO:0000256" key="10">
    <source>
        <dbReference type="RuleBase" id="RU004334"/>
    </source>
</evidence>
<keyword evidence="5 10" id="KW-0805">Transcription regulation</keyword>
<dbReference type="GO" id="GO:0005634">
    <property type="term" value="C:nucleus"/>
    <property type="evidence" value="ECO:0007669"/>
    <property type="project" value="UniProtKB-SubCell"/>
</dbReference>
<evidence type="ECO:0000256" key="2">
    <source>
        <dbReference type="ARBA" id="ARBA00022723"/>
    </source>
</evidence>
<accession>A0A1I7XZH1</accession>
<evidence type="ECO:0000256" key="1">
    <source>
        <dbReference type="ARBA" id="ARBA00005993"/>
    </source>
</evidence>
<keyword evidence="13" id="KW-1185">Reference proteome</keyword>
<evidence type="ECO:0000256" key="3">
    <source>
        <dbReference type="ARBA" id="ARBA00022771"/>
    </source>
</evidence>
<name>A0A1I7XZH1_9BILA</name>
<protein>
    <submittedName>
        <fullName evidence="14">Nuclear receptor domain-containing protein</fullName>
    </submittedName>
</protein>
<dbReference type="Pfam" id="PF00104">
    <property type="entry name" value="Hormone_recep"/>
    <property type="match status" value="1"/>
</dbReference>
<sequence length="521" mass="58945">MQLLVSVIYDGLFTPYANSSDEGSENSFVTGSKVDRCPCVGLQTQLCLFSFCSREGYPLKRGDKRTEALRVFTRGRSIPLFSYDSACTSKANTDSRVVVLRTLASIRRLFWQMISIPGMLEQPGTSTTLDFRELSRQTVLKFTREHTPTVCLVCGEAASCCHYGVASCGRCKSFFRRYVLGGRRGACTKGNGCDTGGGGKMCPHCRFRKCITLGMRPEAVNSAFKKANPENSVVSKESRFEVDLAALTDVENRIKKMLYSTYFPYSKTKTASDYLKEDCHLKHADKYEDVPVWRKPPPGFAFTADSVKEGYKMWGFMKAVFAVEFYKTFNFFRRLSFEDQLALVRATVISVGVFHQAYNSYMRGNREHRIDPDGTIPYQGLLKDSPAVCAVRHSHILAACVRTRITPEKALLLKTIIALNSAAPSLSEEARVMIEEERLKYVKTLMKIVQLEAPFAEWIPRFQQLYDMVNLNLRETQNMVHFYVLEVLPLQAKGIFPEQLWLDVYKGAKSSFSALLTNRPE</sequence>